<dbReference type="Proteomes" id="UP000195521">
    <property type="component" value="Unassembled WGS sequence"/>
</dbReference>
<evidence type="ECO:0008006" key="4">
    <source>
        <dbReference type="Google" id="ProtNLM"/>
    </source>
</evidence>
<dbReference type="Pfam" id="PF09341">
    <property type="entry name" value="Pcc1"/>
    <property type="match status" value="1"/>
</dbReference>
<dbReference type="EMBL" id="BDQF01000012">
    <property type="protein sequence ID" value="GAW81916.1"/>
    <property type="molecule type" value="Genomic_DNA"/>
</dbReference>
<protein>
    <recommendedName>
        <fullName evidence="4">Transcription factor Pcc1</fullName>
    </recommendedName>
</protein>
<name>A0A1Y1JHB5_PLAGO</name>
<evidence type="ECO:0000256" key="1">
    <source>
        <dbReference type="ARBA" id="ARBA00007073"/>
    </source>
</evidence>
<dbReference type="RefSeq" id="XP_028544505.1">
    <property type="nucleotide sequence ID" value="XM_028688704.1"/>
</dbReference>
<reference evidence="3" key="1">
    <citation type="submission" date="2017-04" db="EMBL/GenBank/DDBJ databases">
        <title>Plasmodium gonderi genome.</title>
        <authorList>
            <person name="Arisue N."/>
            <person name="Honma H."/>
            <person name="Kawai S."/>
            <person name="Tougan T."/>
            <person name="Tanabe K."/>
            <person name="Horii T."/>
        </authorList>
    </citation>
    <scope>NUCLEOTIDE SEQUENCE [LARGE SCALE GENOMIC DNA]</scope>
    <source>
        <strain evidence="3">ATCC 30045</strain>
    </source>
</reference>
<dbReference type="OrthoDB" id="373700at2759"/>
<keyword evidence="3" id="KW-1185">Reference proteome</keyword>
<sequence>MAEKHNQITHIIEVKCSSENHSNILHKCLSSDESLKQNGMYKYINVSGSTIKIELQSSTCEDIRYKAKNIYDYLHFFFKTIETFV</sequence>
<dbReference type="GeneID" id="39748648"/>
<proteinExistence type="inferred from homology"/>
<accession>A0A1Y1JHB5</accession>
<evidence type="ECO:0000313" key="3">
    <source>
        <dbReference type="Proteomes" id="UP000195521"/>
    </source>
</evidence>
<dbReference type="OMA" id="HTIEVNC"/>
<gene>
    <name evidence="2" type="ORF">PGO_113700</name>
</gene>
<dbReference type="AlphaFoldDB" id="A0A1Y1JHB5"/>
<organism evidence="2 3">
    <name type="scientific">Plasmodium gonderi</name>
    <dbReference type="NCBI Taxonomy" id="77519"/>
    <lineage>
        <taxon>Eukaryota</taxon>
        <taxon>Sar</taxon>
        <taxon>Alveolata</taxon>
        <taxon>Apicomplexa</taxon>
        <taxon>Aconoidasida</taxon>
        <taxon>Haemosporida</taxon>
        <taxon>Plasmodiidae</taxon>
        <taxon>Plasmodium</taxon>
        <taxon>Plasmodium (Plasmodium)</taxon>
    </lineage>
</organism>
<evidence type="ECO:0000313" key="2">
    <source>
        <dbReference type="EMBL" id="GAW81916.1"/>
    </source>
</evidence>
<comment type="similarity">
    <text evidence="1">Belongs to the CTAG/PCC1 family.</text>
</comment>
<dbReference type="InterPro" id="IPR015419">
    <property type="entry name" value="CTAG/Pcc1"/>
</dbReference>
<comment type="caution">
    <text evidence="2">The sequence shown here is derived from an EMBL/GenBank/DDBJ whole genome shotgun (WGS) entry which is preliminary data.</text>
</comment>
<dbReference type="Gene3D" id="3.30.310.50">
    <property type="entry name" value="Alpha-D-phosphohexomutase, C-terminal domain"/>
    <property type="match status" value="1"/>
</dbReference>